<dbReference type="Pfam" id="PF00015">
    <property type="entry name" value="MCPsignal"/>
    <property type="match status" value="1"/>
</dbReference>
<keyword evidence="8" id="KW-0812">Transmembrane</keyword>
<dbReference type="Gene3D" id="1.10.287.950">
    <property type="entry name" value="Methyl-accepting chemotaxis protein"/>
    <property type="match status" value="1"/>
</dbReference>
<comment type="caution">
    <text evidence="11">The sequence shown here is derived from an EMBL/GenBank/DDBJ whole genome shotgun (WGS) entry which is preliminary data.</text>
</comment>
<evidence type="ECO:0000313" key="11">
    <source>
        <dbReference type="EMBL" id="THF73298.1"/>
    </source>
</evidence>
<dbReference type="SMART" id="SM00304">
    <property type="entry name" value="HAMP"/>
    <property type="match status" value="1"/>
</dbReference>
<evidence type="ECO:0000259" key="10">
    <source>
        <dbReference type="PROSITE" id="PS50885"/>
    </source>
</evidence>
<name>A0A4S4BLS1_9BACL</name>
<dbReference type="Proteomes" id="UP000310636">
    <property type="component" value="Unassembled WGS sequence"/>
</dbReference>
<dbReference type="GO" id="GO:0005886">
    <property type="term" value="C:plasma membrane"/>
    <property type="evidence" value="ECO:0007669"/>
    <property type="project" value="UniProtKB-SubCell"/>
</dbReference>
<dbReference type="PANTHER" id="PTHR32089">
    <property type="entry name" value="METHYL-ACCEPTING CHEMOTAXIS PROTEIN MCPB"/>
    <property type="match status" value="1"/>
</dbReference>
<dbReference type="PANTHER" id="PTHR32089:SF112">
    <property type="entry name" value="LYSOZYME-LIKE PROTEIN-RELATED"/>
    <property type="match status" value="1"/>
</dbReference>
<feature type="coiled-coil region" evidence="7">
    <location>
        <begin position="511"/>
        <end position="548"/>
    </location>
</feature>
<evidence type="ECO:0000313" key="12">
    <source>
        <dbReference type="Proteomes" id="UP000310636"/>
    </source>
</evidence>
<feature type="domain" description="HAMP" evidence="10">
    <location>
        <begin position="214"/>
        <end position="267"/>
    </location>
</feature>
<evidence type="ECO:0000259" key="9">
    <source>
        <dbReference type="PROSITE" id="PS50111"/>
    </source>
</evidence>
<evidence type="ECO:0000256" key="2">
    <source>
        <dbReference type="ARBA" id="ARBA00022475"/>
    </source>
</evidence>
<evidence type="ECO:0000256" key="5">
    <source>
        <dbReference type="ARBA" id="ARBA00029447"/>
    </source>
</evidence>
<feature type="coiled-coil region" evidence="7">
    <location>
        <begin position="117"/>
        <end position="144"/>
    </location>
</feature>
<dbReference type="PROSITE" id="PS50111">
    <property type="entry name" value="CHEMOTAXIS_TRANSDUC_2"/>
    <property type="match status" value="1"/>
</dbReference>
<dbReference type="SMART" id="SM00283">
    <property type="entry name" value="MA"/>
    <property type="match status" value="1"/>
</dbReference>
<dbReference type="EMBL" id="SSOB01000058">
    <property type="protein sequence ID" value="THF73298.1"/>
    <property type="molecule type" value="Genomic_DNA"/>
</dbReference>
<proteinExistence type="inferred from homology"/>
<dbReference type="GO" id="GO:0007165">
    <property type="term" value="P:signal transduction"/>
    <property type="evidence" value="ECO:0007669"/>
    <property type="project" value="UniProtKB-KW"/>
</dbReference>
<evidence type="ECO:0000256" key="7">
    <source>
        <dbReference type="SAM" id="Coils"/>
    </source>
</evidence>
<keyword evidence="3 8" id="KW-0472">Membrane</keyword>
<dbReference type="OrthoDB" id="2762700at2"/>
<protein>
    <submittedName>
        <fullName evidence="11">Methyl-accepting chemotaxis protein</fullName>
    </submittedName>
</protein>
<evidence type="ECO:0000256" key="1">
    <source>
        <dbReference type="ARBA" id="ARBA00004236"/>
    </source>
</evidence>
<comment type="similarity">
    <text evidence="5">Belongs to the methyl-accepting chemotaxis (MCP) protein family.</text>
</comment>
<keyword evidence="12" id="KW-1185">Reference proteome</keyword>
<dbReference type="Pfam" id="PF00672">
    <property type="entry name" value="HAMP"/>
    <property type="match status" value="1"/>
</dbReference>
<keyword evidence="4 6" id="KW-0807">Transducer</keyword>
<feature type="transmembrane region" description="Helical" evidence="8">
    <location>
        <begin position="191"/>
        <end position="212"/>
    </location>
</feature>
<evidence type="ECO:0000256" key="3">
    <source>
        <dbReference type="ARBA" id="ARBA00023136"/>
    </source>
</evidence>
<keyword evidence="2" id="KW-1003">Cell membrane</keyword>
<sequence length="572" mass="63656">MNLIRVNRINGYRHLPIRSKLIIAFVLVLVLMGTVSGAQLIVFNNDIGQYNAMLVSIEKANALTGSLKSEFDPEIEKIVNGRQTFEESGHHAMIEHMEEQLSELEKKERAPAVTEKIEAVRKTLDSLKSQLDKLDRQIAAKATVDEQTALFENIVLVSSLVESDLDQLIRAKLIASSSEKDAITSRFNHNVLLYSVVFAAVIAVSLLIAWRISSRIAVPLRKLSGNASQLAQGQLALEPVFSRSRDEIGQLCEAFNTMFETLRTIIDSVRETNKQVASSSGRMDAGLRENKQAGEDIATAAMKVSQSLYEHDEYIRLSVREFDELVRLFQSITTNSHKINAKSCDSLHIAGEGNRHIKAFMAQFAKLKLTVTQVDHDANLLYRLSQEMAAMLQNIRRISSETNILSLNAAIEAQRASEHGRGFAVIAGRVKQLAGETSSLSAQIDEKMGHVRHTVQAIQNRMTESMAQLHIGEEVATKAQAGYRSIHEANAAVQAEVQTITEEINHGGQRVQRVHQLVKEAELRAERIKQEIDEISSMEEEQVAALEQVAASSDILTKHISELHETVSVFRR</sequence>
<dbReference type="Gene3D" id="6.10.340.10">
    <property type="match status" value="1"/>
</dbReference>
<feature type="domain" description="Methyl-accepting transducer" evidence="9">
    <location>
        <begin position="286"/>
        <end position="557"/>
    </location>
</feature>
<keyword evidence="7" id="KW-0175">Coiled coil</keyword>
<evidence type="ECO:0000256" key="8">
    <source>
        <dbReference type="SAM" id="Phobius"/>
    </source>
</evidence>
<dbReference type="SUPFAM" id="SSF58104">
    <property type="entry name" value="Methyl-accepting chemotaxis protein (MCP) signaling domain"/>
    <property type="match status" value="1"/>
</dbReference>
<dbReference type="CDD" id="cd06225">
    <property type="entry name" value="HAMP"/>
    <property type="match status" value="1"/>
</dbReference>
<dbReference type="PROSITE" id="PS50885">
    <property type="entry name" value="HAMP"/>
    <property type="match status" value="1"/>
</dbReference>
<dbReference type="InterPro" id="IPR003660">
    <property type="entry name" value="HAMP_dom"/>
</dbReference>
<accession>A0A4S4BLS1</accession>
<gene>
    <name evidence="11" type="ORF">E6C55_29700</name>
</gene>
<dbReference type="AlphaFoldDB" id="A0A4S4BLS1"/>
<comment type="subcellular location">
    <subcellularLocation>
        <location evidence="1">Cell membrane</location>
    </subcellularLocation>
</comment>
<dbReference type="RefSeq" id="WP_136373469.1">
    <property type="nucleotide sequence ID" value="NZ_SSOB01000058.1"/>
</dbReference>
<keyword evidence="8" id="KW-1133">Transmembrane helix</keyword>
<evidence type="ECO:0000256" key="4">
    <source>
        <dbReference type="ARBA" id="ARBA00023224"/>
    </source>
</evidence>
<evidence type="ECO:0000256" key="6">
    <source>
        <dbReference type="PROSITE-ProRule" id="PRU00284"/>
    </source>
</evidence>
<dbReference type="InterPro" id="IPR004089">
    <property type="entry name" value="MCPsignal_dom"/>
</dbReference>
<organism evidence="11 12">
    <name type="scientific">Cohnella fermenti</name>
    <dbReference type="NCBI Taxonomy" id="2565925"/>
    <lineage>
        <taxon>Bacteria</taxon>
        <taxon>Bacillati</taxon>
        <taxon>Bacillota</taxon>
        <taxon>Bacilli</taxon>
        <taxon>Bacillales</taxon>
        <taxon>Paenibacillaceae</taxon>
        <taxon>Cohnella</taxon>
    </lineage>
</organism>
<reference evidence="11 12" key="1">
    <citation type="submission" date="2019-04" db="EMBL/GenBank/DDBJ databases">
        <title>Cohnella sp. nov. isolated from preserved vegetables.</title>
        <authorList>
            <person name="Lin S.-Y."/>
            <person name="Hung M.-H."/>
            <person name="Young C.-C."/>
        </authorList>
    </citation>
    <scope>NUCLEOTIDE SEQUENCE [LARGE SCALE GENOMIC DNA]</scope>
    <source>
        <strain evidence="11 12">CC-MHH1044</strain>
    </source>
</reference>